<evidence type="ECO:0000256" key="1">
    <source>
        <dbReference type="ARBA" id="ARBA00008061"/>
    </source>
</evidence>
<dbReference type="NCBIfam" id="NF008183">
    <property type="entry name" value="PRK10933.1"/>
    <property type="match status" value="1"/>
</dbReference>
<dbReference type="FunFam" id="2.60.40.1180:FF:000007">
    <property type="entry name" value="Sucrose isomerase"/>
    <property type="match status" value="1"/>
</dbReference>
<dbReference type="AlphaFoldDB" id="A0A1H4B5X3"/>
<gene>
    <name evidence="6" type="ORF">SAMN02982996_01662</name>
</gene>
<feature type="chain" id="PRO_5010579889" evidence="4">
    <location>
        <begin position="25"/>
        <end position="580"/>
    </location>
</feature>
<keyword evidence="7" id="KW-1185">Reference proteome</keyword>
<dbReference type="InterPro" id="IPR006047">
    <property type="entry name" value="GH13_cat_dom"/>
</dbReference>
<dbReference type="STRING" id="71657.SAMN02982996_01662"/>
<evidence type="ECO:0000256" key="4">
    <source>
        <dbReference type="SAM" id="SignalP"/>
    </source>
</evidence>
<organism evidence="6 7">
    <name type="scientific">Lonsdalea quercina</name>
    <dbReference type="NCBI Taxonomy" id="71657"/>
    <lineage>
        <taxon>Bacteria</taxon>
        <taxon>Pseudomonadati</taxon>
        <taxon>Pseudomonadota</taxon>
        <taxon>Gammaproteobacteria</taxon>
        <taxon>Enterobacterales</taxon>
        <taxon>Pectobacteriaceae</taxon>
        <taxon>Lonsdalea</taxon>
    </lineage>
</organism>
<dbReference type="RefSeq" id="WP_036152335.1">
    <property type="nucleotide sequence ID" value="NZ_JBKGBN010000004.1"/>
</dbReference>
<dbReference type="PANTHER" id="PTHR10357:SF179">
    <property type="entry name" value="NEUTRAL AND BASIC AMINO ACID TRANSPORT PROTEIN RBAT"/>
    <property type="match status" value="1"/>
</dbReference>
<comment type="similarity">
    <text evidence="1">Belongs to the glycosyl hydrolase 13 family.</text>
</comment>
<dbReference type="Gene3D" id="3.20.20.80">
    <property type="entry name" value="Glycosidases"/>
    <property type="match status" value="1"/>
</dbReference>
<accession>A0A1H4B5X3</accession>
<evidence type="ECO:0000256" key="3">
    <source>
        <dbReference type="ARBA" id="ARBA00023295"/>
    </source>
</evidence>
<dbReference type="GO" id="GO:0004556">
    <property type="term" value="F:alpha-amylase activity"/>
    <property type="evidence" value="ECO:0007669"/>
    <property type="project" value="TreeGrafter"/>
</dbReference>
<dbReference type="Gene3D" id="2.60.40.1180">
    <property type="entry name" value="Golgi alpha-mannosidase II"/>
    <property type="match status" value="1"/>
</dbReference>
<protein>
    <submittedName>
        <fullName evidence="6">Oligo-1,6-glucosidase</fullName>
    </submittedName>
</protein>
<dbReference type="InterPro" id="IPR045857">
    <property type="entry name" value="O16G_dom_2"/>
</dbReference>
<dbReference type="Pfam" id="PF00128">
    <property type="entry name" value="Alpha-amylase"/>
    <property type="match status" value="1"/>
</dbReference>
<sequence>MSNLPMCMLAAAMSSVVLPQTADAVEENKNREWWKEVVVYQIYPRSFNDSNGDGIGDLNGITEKLDYLKKLGVDVIWLSPHFDSPNADNGYDIRDYKKVMKEFGTMNDFDHMLNEIKRRDMRLIIDLVVNHTSDEHQWFKESRKSKDNPYRDYYIWRDGRNGEVPNNYPAFFGGSAWKKDDQTGQYYLHYFAEKQPDLNWENKKVHQEVYDIMRFWLDKGVSGFRMDVIPFISKQPGLPDLSPQQLAQPQNVFATGPHIHQYLHEMNREVLAPYNAMSVGEAYGVTFEDTPKFVDADRQELNMLFHFDVVRLDRDGWRKTDWTLPQLKTAFAKIDRSGAAGWNTSFLSNHDLPRAVSHFGDDSDAWRDVSAKALATLMMTQRATPFVYQGEELGMTNYPFTSEKEFEDVEIRGLWKELVEGGKVSSKEFLDNVRQTSRDNGRTPMQWSTAAQGGFTTGTPWLAVNPNYTKINAAAQVDDDHSVYGYHRQLIALRRQTPALIHGEYRDLAPEHPKLFVYTRTLKDQQYLVAINFSRETQNWSLPADKKIVRSVISNRPESAASAGADRLTLQAWQAAIFKL</sequence>
<dbReference type="eggNOG" id="COG0366">
    <property type="taxonomic scope" value="Bacteria"/>
</dbReference>
<dbReference type="FunFam" id="3.20.20.80:FF:000064">
    <property type="entry name" value="Oligo-1,6-glucosidase"/>
    <property type="match status" value="2"/>
</dbReference>
<proteinExistence type="inferred from homology"/>
<evidence type="ECO:0000256" key="2">
    <source>
        <dbReference type="ARBA" id="ARBA00022801"/>
    </source>
</evidence>
<evidence type="ECO:0000259" key="5">
    <source>
        <dbReference type="SMART" id="SM00642"/>
    </source>
</evidence>
<dbReference type="GO" id="GO:0009313">
    <property type="term" value="P:oligosaccharide catabolic process"/>
    <property type="evidence" value="ECO:0007669"/>
    <property type="project" value="TreeGrafter"/>
</dbReference>
<dbReference type="InterPro" id="IPR013780">
    <property type="entry name" value="Glyco_hydro_b"/>
</dbReference>
<dbReference type="Proteomes" id="UP000187280">
    <property type="component" value="Unassembled WGS sequence"/>
</dbReference>
<feature type="signal peptide" evidence="4">
    <location>
        <begin position="1"/>
        <end position="24"/>
    </location>
</feature>
<dbReference type="FunFam" id="3.90.400.10:FF:000002">
    <property type="entry name" value="Sucrose isomerase"/>
    <property type="match status" value="1"/>
</dbReference>
<keyword evidence="3" id="KW-0326">Glycosidase</keyword>
<dbReference type="SUPFAM" id="SSF51011">
    <property type="entry name" value="Glycosyl hydrolase domain"/>
    <property type="match status" value="1"/>
</dbReference>
<dbReference type="InterPro" id="IPR017853">
    <property type="entry name" value="GH"/>
</dbReference>
<dbReference type="PANTHER" id="PTHR10357">
    <property type="entry name" value="ALPHA-AMYLASE FAMILY MEMBER"/>
    <property type="match status" value="1"/>
</dbReference>
<dbReference type="EMBL" id="FNQS01000004">
    <property type="protein sequence ID" value="SEA43531.1"/>
    <property type="molecule type" value="Genomic_DNA"/>
</dbReference>
<dbReference type="Pfam" id="PF16657">
    <property type="entry name" value="Malt_amylase_C"/>
    <property type="match status" value="1"/>
</dbReference>
<dbReference type="SUPFAM" id="SSF51445">
    <property type="entry name" value="(Trans)glycosidases"/>
    <property type="match status" value="1"/>
</dbReference>
<evidence type="ECO:0000313" key="7">
    <source>
        <dbReference type="Proteomes" id="UP000187280"/>
    </source>
</evidence>
<evidence type="ECO:0000313" key="6">
    <source>
        <dbReference type="EMBL" id="SEA43531.1"/>
    </source>
</evidence>
<feature type="domain" description="Glycosyl hydrolase family 13 catalytic" evidence="5">
    <location>
        <begin position="41"/>
        <end position="442"/>
    </location>
</feature>
<dbReference type="CDD" id="cd11333">
    <property type="entry name" value="AmyAc_SI_OligoGlu_DGase"/>
    <property type="match status" value="1"/>
</dbReference>
<dbReference type="InterPro" id="IPR032091">
    <property type="entry name" value="Malt_amylase-like_C"/>
</dbReference>
<keyword evidence="4" id="KW-0732">Signal</keyword>
<name>A0A1H4B5X3_9GAMM</name>
<keyword evidence="2" id="KW-0378">Hydrolase</keyword>
<dbReference type="SMART" id="SM00642">
    <property type="entry name" value="Aamy"/>
    <property type="match status" value="1"/>
</dbReference>
<reference evidence="6 7" key="1">
    <citation type="submission" date="2016-10" db="EMBL/GenBank/DDBJ databases">
        <authorList>
            <person name="de Groot N.N."/>
        </authorList>
    </citation>
    <scope>NUCLEOTIDE SEQUENCE [LARGE SCALE GENOMIC DNA]</scope>
    <source>
        <strain evidence="6 7">ATCC 29281</strain>
    </source>
</reference>
<dbReference type="Gene3D" id="3.90.400.10">
    <property type="entry name" value="Oligo-1,6-glucosidase, Domain 2"/>
    <property type="match status" value="1"/>
</dbReference>